<keyword evidence="3" id="KW-1185">Reference proteome</keyword>
<name>A0A314XQL7_PRUYE</name>
<evidence type="ECO:0000256" key="1">
    <source>
        <dbReference type="SAM" id="Phobius"/>
    </source>
</evidence>
<keyword evidence="1" id="KW-1133">Transmembrane helix</keyword>
<accession>A0A314XQL7</accession>
<dbReference type="OrthoDB" id="18412at2759"/>
<dbReference type="STRING" id="2094558.A0A314XQL7"/>
<sequence>MRSKPKMAERKIYFFMFGLRAATWGSLVFLSGHGKGREELALNYEAASRPGKVDIKAEMRGEVLMQEIKCNRPLLILPDPGVFRSKKYLKIPANEKHTRTKDYKTLTYTSSMQDANGVTVGGKPLDN</sequence>
<keyword evidence="1" id="KW-0472">Membrane</keyword>
<organism evidence="2 3">
    <name type="scientific">Prunus yedoensis var. nudiflora</name>
    <dbReference type="NCBI Taxonomy" id="2094558"/>
    <lineage>
        <taxon>Eukaryota</taxon>
        <taxon>Viridiplantae</taxon>
        <taxon>Streptophyta</taxon>
        <taxon>Embryophyta</taxon>
        <taxon>Tracheophyta</taxon>
        <taxon>Spermatophyta</taxon>
        <taxon>Magnoliopsida</taxon>
        <taxon>eudicotyledons</taxon>
        <taxon>Gunneridae</taxon>
        <taxon>Pentapetalae</taxon>
        <taxon>rosids</taxon>
        <taxon>fabids</taxon>
        <taxon>Rosales</taxon>
        <taxon>Rosaceae</taxon>
        <taxon>Amygdaloideae</taxon>
        <taxon>Amygdaleae</taxon>
        <taxon>Prunus</taxon>
    </lineage>
</organism>
<proteinExistence type="predicted"/>
<comment type="caution">
    <text evidence="2">The sequence shown here is derived from an EMBL/GenBank/DDBJ whole genome shotgun (WGS) entry which is preliminary data.</text>
</comment>
<evidence type="ECO:0000313" key="3">
    <source>
        <dbReference type="Proteomes" id="UP000250321"/>
    </source>
</evidence>
<dbReference type="EMBL" id="PJQY01002015">
    <property type="protein sequence ID" value="PQP97084.1"/>
    <property type="molecule type" value="Genomic_DNA"/>
</dbReference>
<feature type="transmembrane region" description="Helical" evidence="1">
    <location>
        <begin position="12"/>
        <end position="30"/>
    </location>
</feature>
<gene>
    <name evidence="2" type="ORF">Pyn_00910</name>
</gene>
<reference evidence="2 3" key="1">
    <citation type="submission" date="2018-02" db="EMBL/GenBank/DDBJ databases">
        <title>Draft genome of wild Prunus yedoensis var. nudiflora.</title>
        <authorList>
            <person name="Baek S."/>
            <person name="Kim J.-H."/>
            <person name="Choi K."/>
            <person name="Kim G.-B."/>
            <person name="Cho A."/>
            <person name="Jang H."/>
            <person name="Shin C.-H."/>
            <person name="Yu H.-J."/>
            <person name="Mun J.-H."/>
        </authorList>
    </citation>
    <scope>NUCLEOTIDE SEQUENCE [LARGE SCALE GENOMIC DNA]</scope>
    <source>
        <strain evidence="3">cv. Jeju island</strain>
        <tissue evidence="2">Leaf</tissue>
    </source>
</reference>
<evidence type="ECO:0000313" key="2">
    <source>
        <dbReference type="EMBL" id="PQP97084.1"/>
    </source>
</evidence>
<keyword evidence="1" id="KW-0812">Transmembrane</keyword>
<dbReference type="Proteomes" id="UP000250321">
    <property type="component" value="Unassembled WGS sequence"/>
</dbReference>
<protein>
    <submittedName>
        <fullName evidence="2">Uncharacterized protein</fullName>
    </submittedName>
</protein>
<dbReference type="AlphaFoldDB" id="A0A314XQL7"/>